<protein>
    <submittedName>
        <fullName evidence="1">Uncharacterized protein</fullName>
    </submittedName>
</protein>
<reference evidence="1 2" key="1">
    <citation type="submission" date="2018-08" db="EMBL/GenBank/DDBJ databases">
        <title>Genome and evolution of the arbuscular mycorrhizal fungus Diversispora epigaea (formerly Glomus versiforme) and its bacterial endosymbionts.</title>
        <authorList>
            <person name="Sun X."/>
            <person name="Fei Z."/>
            <person name="Harrison M."/>
        </authorList>
    </citation>
    <scope>NUCLEOTIDE SEQUENCE [LARGE SCALE GENOMIC DNA]</scope>
    <source>
        <strain evidence="1 2">IT104</strain>
    </source>
</reference>
<dbReference type="EMBL" id="PQFF01000156">
    <property type="protein sequence ID" value="RHZ78180.1"/>
    <property type="molecule type" value="Genomic_DNA"/>
</dbReference>
<name>A0A397IZS0_9GLOM</name>
<proteinExistence type="predicted"/>
<dbReference type="AlphaFoldDB" id="A0A397IZS0"/>
<organism evidence="1 2">
    <name type="scientific">Diversispora epigaea</name>
    <dbReference type="NCBI Taxonomy" id="1348612"/>
    <lineage>
        <taxon>Eukaryota</taxon>
        <taxon>Fungi</taxon>
        <taxon>Fungi incertae sedis</taxon>
        <taxon>Mucoromycota</taxon>
        <taxon>Glomeromycotina</taxon>
        <taxon>Glomeromycetes</taxon>
        <taxon>Diversisporales</taxon>
        <taxon>Diversisporaceae</taxon>
        <taxon>Diversispora</taxon>
    </lineage>
</organism>
<comment type="caution">
    <text evidence="1">The sequence shown here is derived from an EMBL/GenBank/DDBJ whole genome shotgun (WGS) entry which is preliminary data.</text>
</comment>
<evidence type="ECO:0000313" key="2">
    <source>
        <dbReference type="Proteomes" id="UP000266861"/>
    </source>
</evidence>
<dbReference type="Proteomes" id="UP000266861">
    <property type="component" value="Unassembled WGS sequence"/>
</dbReference>
<accession>A0A397IZS0</accession>
<gene>
    <name evidence="1" type="ORF">Glove_166g277</name>
</gene>
<keyword evidence="2" id="KW-1185">Reference proteome</keyword>
<evidence type="ECO:0000313" key="1">
    <source>
        <dbReference type="EMBL" id="RHZ78180.1"/>
    </source>
</evidence>
<sequence length="89" mass="9963">MNIINGAAQTLSFQQNFILGVPEITKSLTIINGKFEGPQLLLRFISYAKYSNVSLIGQGEFSKWIKEIEKQNVEMLYKIIKQNGIGAAI</sequence>